<evidence type="ECO:0000313" key="2">
    <source>
        <dbReference type="Proteomes" id="UP000334820"/>
    </source>
</evidence>
<dbReference type="Proteomes" id="UP000334820">
    <property type="component" value="Unassembled WGS sequence"/>
</dbReference>
<organism evidence="1 2">
    <name type="scientific">Thermogemmatispora aurantia</name>
    <dbReference type="NCBI Taxonomy" id="2045279"/>
    <lineage>
        <taxon>Bacteria</taxon>
        <taxon>Bacillati</taxon>
        <taxon>Chloroflexota</taxon>
        <taxon>Ktedonobacteria</taxon>
        <taxon>Thermogemmatisporales</taxon>
        <taxon>Thermogemmatisporaceae</taxon>
        <taxon>Thermogemmatispora</taxon>
    </lineage>
</organism>
<sequence length="105" mass="11504">MNVGAALQADYAAVEVHIPIHCTLDNNVAAERHYIAIHRAINGDRATKRDKITTEHLIAGNHEITADERPMSGALITPSWELLLGSHRGSGESLPREQRSCGKEQ</sequence>
<keyword evidence="2" id="KW-1185">Reference proteome</keyword>
<proteinExistence type="predicted"/>
<name>A0A5J4K4H0_9CHLR</name>
<comment type="caution">
    <text evidence="1">The sequence shown here is derived from an EMBL/GenBank/DDBJ whole genome shotgun (WGS) entry which is preliminary data.</text>
</comment>
<reference evidence="1 2" key="1">
    <citation type="journal article" date="2019" name="Int. J. Syst. Evol. Microbiol.">
        <title>Thermogemmatispora aurantia sp. nov. and Thermogemmatispora argillosa sp. nov., within the class Ktedonobacteria, and emended description of the genus Thermogemmatispora.</title>
        <authorList>
            <person name="Zheng Y."/>
            <person name="Wang C.M."/>
            <person name="Sakai Y."/>
            <person name="Abe K."/>
            <person name="Yokota A."/>
            <person name="Yabe S."/>
        </authorList>
    </citation>
    <scope>NUCLEOTIDE SEQUENCE [LARGE SCALE GENOMIC DNA]</scope>
    <source>
        <strain evidence="1 2">A1-2</strain>
    </source>
</reference>
<gene>
    <name evidence="1" type="ORF">KTAU_11120</name>
</gene>
<dbReference type="AlphaFoldDB" id="A0A5J4K4H0"/>
<protein>
    <submittedName>
        <fullName evidence="1">Uncharacterized protein</fullName>
    </submittedName>
</protein>
<evidence type="ECO:0000313" key="1">
    <source>
        <dbReference type="EMBL" id="GER82475.1"/>
    </source>
</evidence>
<dbReference type="EMBL" id="BKZV01000001">
    <property type="protein sequence ID" value="GER82475.1"/>
    <property type="molecule type" value="Genomic_DNA"/>
</dbReference>
<accession>A0A5J4K4H0</accession>